<gene>
    <name evidence="2" type="ORF">EHUX00137_LOCUS25355</name>
</gene>
<organism evidence="2">
    <name type="scientific">Emiliania huxleyi</name>
    <name type="common">Coccolithophore</name>
    <name type="synonym">Pontosphaera huxleyi</name>
    <dbReference type="NCBI Taxonomy" id="2903"/>
    <lineage>
        <taxon>Eukaryota</taxon>
        <taxon>Haptista</taxon>
        <taxon>Haptophyta</taxon>
        <taxon>Prymnesiophyceae</taxon>
        <taxon>Isochrysidales</taxon>
        <taxon>Noelaerhabdaceae</taxon>
        <taxon>Emiliania</taxon>
    </lineage>
</organism>
<dbReference type="AlphaFoldDB" id="A0A7S3WKI7"/>
<dbReference type="EMBL" id="HBIR01032625">
    <property type="protein sequence ID" value="CAE0562378.1"/>
    <property type="molecule type" value="Transcribed_RNA"/>
</dbReference>
<reference evidence="2" key="1">
    <citation type="submission" date="2021-01" db="EMBL/GenBank/DDBJ databases">
        <authorList>
            <person name="Corre E."/>
            <person name="Pelletier E."/>
            <person name="Niang G."/>
            <person name="Scheremetjew M."/>
            <person name="Finn R."/>
            <person name="Kale V."/>
            <person name="Holt S."/>
            <person name="Cochrane G."/>
            <person name="Meng A."/>
            <person name="Brown T."/>
            <person name="Cohen L."/>
        </authorList>
    </citation>
    <scope>NUCLEOTIDE SEQUENCE</scope>
    <source>
        <strain evidence="2">379</strain>
    </source>
</reference>
<evidence type="ECO:0000313" key="2">
    <source>
        <dbReference type="EMBL" id="CAE0562378.1"/>
    </source>
</evidence>
<name>A0A7S3WKI7_EMIHU</name>
<feature type="region of interest" description="Disordered" evidence="1">
    <location>
        <begin position="222"/>
        <end position="275"/>
    </location>
</feature>
<sequence>MAARASTSRPGPRQSRVWTTASPHARAAMHRSSRASLSPSGCCARRLATTTPSRGACGRPPRSNEITREMLEGHAGSPETTRCHPRSPEIGGDHSRSAGRYELLLNRFRTSHLAMRGAASVVPYLQQQAATQRARRAATLLNWLRRRRGPPLERRSLEREARRSIETGGARLDVDGALSDLLRMRVVASLTRMPGSAEAAAAGEAGAGTAAGEEAALEADGAEGSGNVVGSGGAVAAAPPPAGYEWGAPDTPPDTATSSSAGRGDANGGSGTDGAGDGSAWIVPASAAAADAALALHWSSLLRPRAAKGDAAAGELWAGRRGRRLRVLNFSSAGAVEGGGGAAVAEEEELSERDFAVG</sequence>
<feature type="compositionally biased region" description="Gly residues" evidence="1">
    <location>
        <begin position="265"/>
        <end position="275"/>
    </location>
</feature>
<accession>A0A7S3WKI7</accession>
<feature type="region of interest" description="Disordered" evidence="1">
    <location>
        <begin position="74"/>
        <end position="96"/>
    </location>
</feature>
<proteinExistence type="predicted"/>
<feature type="region of interest" description="Disordered" evidence="1">
    <location>
        <begin position="1"/>
        <end position="41"/>
    </location>
</feature>
<evidence type="ECO:0000256" key="1">
    <source>
        <dbReference type="SAM" id="MobiDB-lite"/>
    </source>
</evidence>
<feature type="compositionally biased region" description="Gly residues" evidence="1">
    <location>
        <begin position="223"/>
        <end position="233"/>
    </location>
</feature>
<protein>
    <submittedName>
        <fullName evidence="2">Uncharacterized protein</fullName>
    </submittedName>
</protein>